<reference evidence="5" key="1">
    <citation type="submission" date="2021-02" db="EMBL/GenBank/DDBJ databases">
        <authorList>
            <person name="Dougan E. K."/>
            <person name="Rhodes N."/>
            <person name="Thang M."/>
            <person name="Chan C."/>
        </authorList>
    </citation>
    <scope>NUCLEOTIDE SEQUENCE</scope>
</reference>
<dbReference type="PROSITE" id="PS50190">
    <property type="entry name" value="SEC7"/>
    <property type="match status" value="1"/>
</dbReference>
<protein>
    <submittedName>
        <fullName evidence="5">ANKRD1 protein</fullName>
    </submittedName>
</protein>
<evidence type="ECO:0000256" key="1">
    <source>
        <dbReference type="ARBA" id="ARBA00022737"/>
    </source>
</evidence>
<dbReference type="InterPro" id="IPR000904">
    <property type="entry name" value="Sec7_dom"/>
</dbReference>
<feature type="domain" description="SEC7" evidence="4">
    <location>
        <begin position="226"/>
        <end position="438"/>
    </location>
</feature>
<dbReference type="SUPFAM" id="SSF48403">
    <property type="entry name" value="Ankyrin repeat"/>
    <property type="match status" value="1"/>
</dbReference>
<dbReference type="PANTHER" id="PTHR24171">
    <property type="entry name" value="ANKYRIN REPEAT DOMAIN-CONTAINING PROTEIN 39-RELATED"/>
    <property type="match status" value="1"/>
</dbReference>
<dbReference type="GO" id="GO:0032012">
    <property type="term" value="P:regulation of ARF protein signal transduction"/>
    <property type="evidence" value="ECO:0007669"/>
    <property type="project" value="InterPro"/>
</dbReference>
<evidence type="ECO:0000256" key="3">
    <source>
        <dbReference type="PROSITE-ProRule" id="PRU00023"/>
    </source>
</evidence>
<feature type="repeat" description="ANK" evidence="3">
    <location>
        <begin position="132"/>
        <end position="164"/>
    </location>
</feature>
<sequence>MGAARSCAEKPWCLSPHACDRDGQTYLDLVTAIPSHGQCGTFDEEVIEVECPAGAIFPETLQNLKLLDRHFLVFCGTSNLVALRWVLRFGASPSTHDSNSTTGLHVACRSGSGSVVSELLRHRPSLDRADVAGWTPLHVAARMSRCSIVVLLLKAGAPIWVRNSHGELPSDMCLDGATHSAFASFQEYLLSSPQINAAAWSFYWDRPEAEDSEAPLPTPFFTPQHPIANFRGQKEAVLIATRVFNAQPGYGIAFIRAAGLAHDYPRSSSKFLYQDGINRKAVGHFLGQTFAMCETLRLAFFSRCEFWNTGVVSALVEARRGFDWPEELQQMSRIVYAIAINWWTCHEEAQNFQNLQQEAEAPLVELDEIRGLDLKTDIGSAEALQHMMLSVLCLHHYMHEQRNDMDFEAWKTLQSSQGTAGEIPDELLYKIWRVVRKEALPQLSVPGLTGSSGGSHSLKIVLPEADGTSLEEGDKTLLENVEQTEQSLAQSEQIPWLQGLPSLQGWLNVSTPGLEADVKGRLWASVCLGLLFFSLSPRAAAPEAFVSLSGVFPSWDGGSIILEKWRSIDGKSESSSPSNNFVTGALLKPDGSWKECNFLKVELGLTPQEDPQSWLSWLGSIENTRSWV</sequence>
<evidence type="ECO:0000256" key="2">
    <source>
        <dbReference type="ARBA" id="ARBA00023043"/>
    </source>
</evidence>
<dbReference type="PANTHER" id="PTHR24171:SF8">
    <property type="entry name" value="BRCA1-ASSOCIATED RING DOMAIN PROTEIN 1"/>
    <property type="match status" value="1"/>
</dbReference>
<proteinExistence type="predicted"/>
<dbReference type="InterPro" id="IPR023394">
    <property type="entry name" value="Sec7_C_sf"/>
</dbReference>
<dbReference type="PROSITE" id="PS50297">
    <property type="entry name" value="ANK_REP_REGION"/>
    <property type="match status" value="1"/>
</dbReference>
<dbReference type="GO" id="GO:0005085">
    <property type="term" value="F:guanyl-nucleotide exchange factor activity"/>
    <property type="evidence" value="ECO:0007669"/>
    <property type="project" value="InterPro"/>
</dbReference>
<feature type="repeat" description="ANK" evidence="3">
    <location>
        <begin position="99"/>
        <end position="131"/>
    </location>
</feature>
<name>A0A812NCN6_9DINO</name>
<evidence type="ECO:0000313" key="5">
    <source>
        <dbReference type="EMBL" id="CAE7314155.1"/>
    </source>
</evidence>
<dbReference type="SMART" id="SM00248">
    <property type="entry name" value="ANK"/>
    <property type="match status" value="2"/>
</dbReference>
<dbReference type="Pfam" id="PF01369">
    <property type="entry name" value="Sec7"/>
    <property type="match status" value="1"/>
</dbReference>
<dbReference type="Gene3D" id="1.25.40.20">
    <property type="entry name" value="Ankyrin repeat-containing domain"/>
    <property type="match status" value="1"/>
</dbReference>
<gene>
    <name evidence="5" type="primary">ANKRD1</name>
    <name evidence="5" type="ORF">SNAT2548_LOCUS16488</name>
</gene>
<evidence type="ECO:0000259" key="4">
    <source>
        <dbReference type="PROSITE" id="PS50190"/>
    </source>
</evidence>
<keyword evidence="1" id="KW-0677">Repeat</keyword>
<dbReference type="EMBL" id="CAJNDS010002082">
    <property type="protein sequence ID" value="CAE7314155.1"/>
    <property type="molecule type" value="Genomic_DNA"/>
</dbReference>
<dbReference type="InterPro" id="IPR002110">
    <property type="entry name" value="Ankyrin_rpt"/>
</dbReference>
<dbReference type="InterPro" id="IPR036770">
    <property type="entry name" value="Ankyrin_rpt-contain_sf"/>
</dbReference>
<dbReference type="GO" id="GO:0004842">
    <property type="term" value="F:ubiquitin-protein transferase activity"/>
    <property type="evidence" value="ECO:0007669"/>
    <property type="project" value="TreeGrafter"/>
</dbReference>
<comment type="caution">
    <text evidence="5">The sequence shown here is derived from an EMBL/GenBank/DDBJ whole genome shotgun (WGS) entry which is preliminary data.</text>
</comment>
<dbReference type="InterPro" id="IPR035999">
    <property type="entry name" value="Sec7_dom_sf"/>
</dbReference>
<organism evidence="5 6">
    <name type="scientific">Symbiodinium natans</name>
    <dbReference type="NCBI Taxonomy" id="878477"/>
    <lineage>
        <taxon>Eukaryota</taxon>
        <taxon>Sar</taxon>
        <taxon>Alveolata</taxon>
        <taxon>Dinophyceae</taxon>
        <taxon>Suessiales</taxon>
        <taxon>Symbiodiniaceae</taxon>
        <taxon>Symbiodinium</taxon>
    </lineage>
</organism>
<dbReference type="Gene3D" id="1.10.220.20">
    <property type="match status" value="1"/>
</dbReference>
<keyword evidence="6" id="KW-1185">Reference proteome</keyword>
<dbReference type="Pfam" id="PF12796">
    <property type="entry name" value="Ank_2"/>
    <property type="match status" value="1"/>
</dbReference>
<dbReference type="AlphaFoldDB" id="A0A812NCN6"/>
<dbReference type="SUPFAM" id="SSF48425">
    <property type="entry name" value="Sec7 domain"/>
    <property type="match status" value="1"/>
</dbReference>
<dbReference type="OrthoDB" id="430364at2759"/>
<dbReference type="Proteomes" id="UP000604046">
    <property type="component" value="Unassembled WGS sequence"/>
</dbReference>
<dbReference type="Gene3D" id="1.10.1000.11">
    <property type="entry name" value="Arf Nucleotide-binding Site Opener,domain 2"/>
    <property type="match status" value="1"/>
</dbReference>
<dbReference type="GO" id="GO:0085020">
    <property type="term" value="P:protein K6-linked ubiquitination"/>
    <property type="evidence" value="ECO:0007669"/>
    <property type="project" value="TreeGrafter"/>
</dbReference>
<accession>A0A812NCN6</accession>
<dbReference type="PROSITE" id="PS50088">
    <property type="entry name" value="ANK_REPEAT"/>
    <property type="match status" value="2"/>
</dbReference>
<keyword evidence="2 3" id="KW-0040">ANK repeat</keyword>
<evidence type="ECO:0000313" key="6">
    <source>
        <dbReference type="Proteomes" id="UP000604046"/>
    </source>
</evidence>
<dbReference type="SMART" id="SM00222">
    <property type="entry name" value="Sec7"/>
    <property type="match status" value="1"/>
</dbReference>